<evidence type="ECO:0000256" key="9">
    <source>
        <dbReference type="ARBA" id="ARBA00022984"/>
    </source>
</evidence>
<feature type="region of interest" description="Disordered" evidence="22">
    <location>
        <begin position="1"/>
        <end position="44"/>
    </location>
</feature>
<feature type="transmembrane region" description="Helical" evidence="23">
    <location>
        <begin position="59"/>
        <end position="81"/>
    </location>
</feature>
<dbReference type="EC" id="2.4.99.28" evidence="19"/>
<keyword evidence="10 23" id="KW-1133">Transmembrane helix</keyword>
<evidence type="ECO:0000256" key="3">
    <source>
        <dbReference type="ARBA" id="ARBA00022475"/>
    </source>
</evidence>
<evidence type="ECO:0000256" key="19">
    <source>
        <dbReference type="ARBA" id="ARBA00044770"/>
    </source>
</evidence>
<feature type="transmembrane region" description="Helical" evidence="23">
    <location>
        <begin position="361"/>
        <end position="385"/>
    </location>
</feature>
<evidence type="ECO:0000256" key="17">
    <source>
        <dbReference type="ARBA" id="ARBA00041185"/>
    </source>
</evidence>
<sequence length="557" mass="60228">MTRPARGARSGRPDRGTRSDRRDADVRPGRRAEADRPEDGAAAGSETRAMLRDWISRPLFDYHVLLAITALLTGIGLVMVLSSSMASSGTEGSVWSVFMRQAAMVAVGLLLFWLSMRIPVEAIRKLAPVGLVVAFALLVLVLIPGIGVGLEETGAQSWIYVGNVSLQPSEVAKVALAVWGAKFLSERLRTATEVKQIFLPFGIVSALVLGLVFFQRDLGMVASMGFVVLALLWFAGLPRYVIGGMVGVGVAVVGIATLTTGFRSARISVYFNTLFGRFEETQGPAYQSYQGIISLADGSMTGVGLGQSRAKWFYLPEAKNDFIFAIIGEELGFIGAVIVVLLYAALGWVGLRVAQRQADPFLRLMAGTITTATVVQAFINIGYVVGVLPVTGLQLPLISAGGTSAIVTLLSMGLLATCARHEPESVSAMQTSGRPAIDRILGIPEPLPYDPSHRDERTSRGHRDTRRFGPPVTGSDDVVGDRFEARERRREASPGYRSTRTAAVERPEPRPRPQSRTGRPGGSARGVAERYRESERGDRRPRGRGNRRPGGPDRRTR</sequence>
<feature type="compositionally biased region" description="Basic and acidic residues" evidence="22">
    <location>
        <begin position="527"/>
        <end position="540"/>
    </location>
</feature>
<gene>
    <name evidence="24" type="ORF">JOF33_000948</name>
</gene>
<evidence type="ECO:0000313" key="24">
    <source>
        <dbReference type="EMBL" id="MBP2332249.1"/>
    </source>
</evidence>
<evidence type="ECO:0000256" key="16">
    <source>
        <dbReference type="ARBA" id="ARBA00038053"/>
    </source>
</evidence>
<comment type="pathway">
    <text evidence="2">Cell wall biogenesis; peptidoglycan biosynthesis.</text>
</comment>
<evidence type="ECO:0000256" key="4">
    <source>
        <dbReference type="ARBA" id="ARBA00022618"/>
    </source>
</evidence>
<evidence type="ECO:0000256" key="15">
    <source>
        <dbReference type="ARBA" id="ARBA00033270"/>
    </source>
</evidence>
<keyword evidence="13" id="KW-0961">Cell wall biogenesis/degradation</keyword>
<evidence type="ECO:0000256" key="1">
    <source>
        <dbReference type="ARBA" id="ARBA00004651"/>
    </source>
</evidence>
<feature type="transmembrane region" description="Helical" evidence="23">
    <location>
        <begin position="126"/>
        <end position="146"/>
    </location>
</feature>
<reference evidence="24 25" key="1">
    <citation type="submission" date="2021-03" db="EMBL/GenBank/DDBJ databases">
        <title>Sequencing the genomes of 1000 actinobacteria strains.</title>
        <authorList>
            <person name="Klenk H.-P."/>
        </authorList>
    </citation>
    <scope>NUCLEOTIDE SEQUENCE [LARGE SCALE GENOMIC DNA]</scope>
    <source>
        <strain evidence="24 25">DSM 44506</strain>
    </source>
</reference>
<dbReference type="Proteomes" id="UP001519305">
    <property type="component" value="Unassembled WGS sequence"/>
</dbReference>
<dbReference type="InterPro" id="IPR013437">
    <property type="entry name" value="FtsW"/>
</dbReference>
<feature type="region of interest" description="Disordered" evidence="22">
    <location>
        <begin position="440"/>
        <end position="557"/>
    </location>
</feature>
<dbReference type="Pfam" id="PF01098">
    <property type="entry name" value="FTSW_RODA_SPOVE"/>
    <property type="match status" value="1"/>
</dbReference>
<dbReference type="InterPro" id="IPR001182">
    <property type="entry name" value="FtsW/RodA"/>
</dbReference>
<keyword evidence="7 23" id="KW-0812">Transmembrane</keyword>
<feature type="compositionally biased region" description="Basic and acidic residues" evidence="22">
    <location>
        <begin position="451"/>
        <end position="462"/>
    </location>
</feature>
<keyword evidence="8" id="KW-0133">Cell shape</keyword>
<keyword evidence="25" id="KW-1185">Reference proteome</keyword>
<keyword evidence="12" id="KW-0131">Cell cycle</keyword>
<name>A0ABS4U6G4_9CORY</name>
<evidence type="ECO:0000256" key="13">
    <source>
        <dbReference type="ARBA" id="ARBA00023316"/>
    </source>
</evidence>
<feature type="transmembrane region" description="Helical" evidence="23">
    <location>
        <begin position="197"/>
        <end position="214"/>
    </location>
</feature>
<keyword evidence="11 23" id="KW-0472">Membrane</keyword>
<dbReference type="InterPro" id="IPR018365">
    <property type="entry name" value="Cell_cycle_FtsW-rel_CS"/>
</dbReference>
<evidence type="ECO:0000256" key="7">
    <source>
        <dbReference type="ARBA" id="ARBA00022692"/>
    </source>
</evidence>
<dbReference type="PANTHER" id="PTHR30474">
    <property type="entry name" value="CELL CYCLE PROTEIN"/>
    <property type="match status" value="1"/>
</dbReference>
<dbReference type="PROSITE" id="PS00428">
    <property type="entry name" value="FTSW_RODA_SPOVE"/>
    <property type="match status" value="1"/>
</dbReference>
<feature type="transmembrane region" description="Helical" evidence="23">
    <location>
        <begin position="93"/>
        <end position="114"/>
    </location>
</feature>
<feature type="compositionally biased region" description="Basic and acidic residues" evidence="22">
    <location>
        <begin position="479"/>
        <end position="492"/>
    </location>
</feature>
<evidence type="ECO:0000256" key="2">
    <source>
        <dbReference type="ARBA" id="ARBA00004752"/>
    </source>
</evidence>
<feature type="transmembrane region" description="Helical" evidence="23">
    <location>
        <begin position="322"/>
        <end position="349"/>
    </location>
</feature>
<evidence type="ECO:0000256" key="23">
    <source>
        <dbReference type="SAM" id="Phobius"/>
    </source>
</evidence>
<feature type="transmembrane region" description="Helical" evidence="23">
    <location>
        <begin position="220"/>
        <end position="237"/>
    </location>
</feature>
<dbReference type="GO" id="GO:0051301">
    <property type="term" value="P:cell division"/>
    <property type="evidence" value="ECO:0007669"/>
    <property type="project" value="UniProtKB-KW"/>
</dbReference>
<evidence type="ECO:0000256" key="20">
    <source>
        <dbReference type="ARBA" id="ARBA00049902"/>
    </source>
</evidence>
<organism evidence="24 25">
    <name type="scientific">Corynebacterium freneyi</name>
    <dbReference type="NCBI Taxonomy" id="134034"/>
    <lineage>
        <taxon>Bacteria</taxon>
        <taxon>Bacillati</taxon>
        <taxon>Actinomycetota</taxon>
        <taxon>Actinomycetes</taxon>
        <taxon>Mycobacteriales</taxon>
        <taxon>Corynebacteriaceae</taxon>
        <taxon>Corynebacterium</taxon>
    </lineage>
</organism>
<feature type="compositionally biased region" description="Basic and acidic residues" evidence="22">
    <location>
        <begin position="11"/>
        <end position="39"/>
    </location>
</feature>
<dbReference type="EMBL" id="JAGINY010000001">
    <property type="protein sequence ID" value="MBP2332249.1"/>
    <property type="molecule type" value="Genomic_DNA"/>
</dbReference>
<evidence type="ECO:0000256" key="22">
    <source>
        <dbReference type="SAM" id="MobiDB-lite"/>
    </source>
</evidence>
<evidence type="ECO:0000256" key="12">
    <source>
        <dbReference type="ARBA" id="ARBA00023306"/>
    </source>
</evidence>
<dbReference type="PANTHER" id="PTHR30474:SF2">
    <property type="entry name" value="PEPTIDOGLYCAN GLYCOSYLTRANSFERASE FTSW-RELATED"/>
    <property type="match status" value="1"/>
</dbReference>
<evidence type="ECO:0000256" key="11">
    <source>
        <dbReference type="ARBA" id="ARBA00023136"/>
    </source>
</evidence>
<evidence type="ECO:0000256" key="18">
    <source>
        <dbReference type="ARBA" id="ARBA00041418"/>
    </source>
</evidence>
<feature type="transmembrane region" description="Helical" evidence="23">
    <location>
        <begin position="244"/>
        <end position="262"/>
    </location>
</feature>
<dbReference type="RefSeq" id="WP_070519416.1">
    <property type="nucleotide sequence ID" value="NZ_CP047357.1"/>
</dbReference>
<feature type="transmembrane region" description="Helical" evidence="23">
    <location>
        <begin position="397"/>
        <end position="419"/>
    </location>
</feature>
<keyword evidence="6" id="KW-0808">Transferase</keyword>
<keyword evidence="9" id="KW-0573">Peptidoglycan synthesis</keyword>
<evidence type="ECO:0000256" key="10">
    <source>
        <dbReference type="ARBA" id="ARBA00022989"/>
    </source>
</evidence>
<keyword evidence="4 24" id="KW-0132">Cell division</keyword>
<evidence type="ECO:0000256" key="6">
    <source>
        <dbReference type="ARBA" id="ARBA00022679"/>
    </source>
</evidence>
<evidence type="ECO:0000256" key="14">
    <source>
        <dbReference type="ARBA" id="ARBA00032370"/>
    </source>
</evidence>
<evidence type="ECO:0000313" key="25">
    <source>
        <dbReference type="Proteomes" id="UP001519305"/>
    </source>
</evidence>
<comment type="catalytic activity">
    <reaction evidence="20">
        <text>[GlcNAc-(1-&gt;4)-Mur2Ac(oyl-L-Ala-gamma-D-Glu-L-Lys-D-Ala-D-Ala)](n)-di-trans,octa-cis-undecaprenyl diphosphate + beta-D-GlcNAc-(1-&gt;4)-Mur2Ac(oyl-L-Ala-gamma-D-Glu-L-Lys-D-Ala-D-Ala)-di-trans,octa-cis-undecaprenyl diphosphate = [GlcNAc-(1-&gt;4)-Mur2Ac(oyl-L-Ala-gamma-D-Glu-L-Lys-D-Ala-D-Ala)](n+1)-di-trans,octa-cis-undecaprenyl diphosphate + di-trans,octa-cis-undecaprenyl diphosphate + H(+)</text>
        <dbReference type="Rhea" id="RHEA:23708"/>
        <dbReference type="Rhea" id="RHEA-COMP:9602"/>
        <dbReference type="Rhea" id="RHEA-COMP:9603"/>
        <dbReference type="ChEBI" id="CHEBI:15378"/>
        <dbReference type="ChEBI" id="CHEBI:58405"/>
        <dbReference type="ChEBI" id="CHEBI:60033"/>
        <dbReference type="ChEBI" id="CHEBI:78435"/>
        <dbReference type="EC" id="2.4.99.28"/>
    </reaction>
</comment>
<keyword evidence="5" id="KW-0328">Glycosyltransferase</keyword>
<comment type="function">
    <text evidence="21">Peptidoglycan polymerase that is essential for cell division.</text>
</comment>
<dbReference type="NCBIfam" id="TIGR02614">
    <property type="entry name" value="ftsW"/>
    <property type="match status" value="1"/>
</dbReference>
<protein>
    <recommendedName>
        <fullName evidence="17">Probable peptidoglycan glycosyltransferase FtsW</fullName>
        <ecNumber evidence="19">2.4.99.28</ecNumber>
    </recommendedName>
    <alternativeName>
        <fullName evidence="18">Cell division protein FtsW</fullName>
    </alternativeName>
    <alternativeName>
        <fullName evidence="15">Cell wall polymerase</fullName>
    </alternativeName>
    <alternativeName>
        <fullName evidence="14">Peptidoglycan polymerase</fullName>
    </alternativeName>
</protein>
<keyword evidence="3" id="KW-1003">Cell membrane</keyword>
<evidence type="ECO:0000256" key="8">
    <source>
        <dbReference type="ARBA" id="ARBA00022960"/>
    </source>
</evidence>
<comment type="caution">
    <text evidence="24">The sequence shown here is derived from an EMBL/GenBank/DDBJ whole genome shotgun (WGS) entry which is preliminary data.</text>
</comment>
<comment type="similarity">
    <text evidence="16">Belongs to the SEDS family. FtsW subfamily.</text>
</comment>
<evidence type="ECO:0000256" key="5">
    <source>
        <dbReference type="ARBA" id="ARBA00022676"/>
    </source>
</evidence>
<proteinExistence type="inferred from homology"/>
<comment type="subcellular location">
    <subcellularLocation>
        <location evidence="1">Cell membrane</location>
        <topology evidence="1">Multi-pass membrane protein</topology>
    </subcellularLocation>
</comment>
<accession>A0ABS4U6G4</accession>
<evidence type="ECO:0000256" key="21">
    <source>
        <dbReference type="ARBA" id="ARBA00049966"/>
    </source>
</evidence>